<dbReference type="AlphaFoldDB" id="A0AAE1HVH0"/>
<accession>A0AAE1HVH0</accession>
<feature type="compositionally biased region" description="Basic and acidic residues" evidence="1">
    <location>
        <begin position="135"/>
        <end position="161"/>
    </location>
</feature>
<feature type="compositionally biased region" description="Acidic residues" evidence="1">
    <location>
        <begin position="162"/>
        <end position="181"/>
    </location>
</feature>
<keyword evidence="3" id="KW-1185">Reference proteome</keyword>
<feature type="compositionally biased region" description="Acidic residues" evidence="1">
    <location>
        <begin position="83"/>
        <end position="98"/>
    </location>
</feature>
<feature type="compositionally biased region" description="Basic and acidic residues" evidence="1">
    <location>
        <begin position="99"/>
        <end position="125"/>
    </location>
</feature>
<evidence type="ECO:0000313" key="3">
    <source>
        <dbReference type="Proteomes" id="UP001219518"/>
    </source>
</evidence>
<gene>
    <name evidence="2" type="ORF">KUF71_000472</name>
</gene>
<name>A0AAE1HVH0_9NEOP</name>
<protein>
    <submittedName>
        <fullName evidence="2">Uncharacterized protein</fullName>
    </submittedName>
</protein>
<proteinExistence type="predicted"/>
<organism evidence="2 3">
    <name type="scientific">Frankliniella fusca</name>
    <dbReference type="NCBI Taxonomy" id="407009"/>
    <lineage>
        <taxon>Eukaryota</taxon>
        <taxon>Metazoa</taxon>
        <taxon>Ecdysozoa</taxon>
        <taxon>Arthropoda</taxon>
        <taxon>Hexapoda</taxon>
        <taxon>Insecta</taxon>
        <taxon>Pterygota</taxon>
        <taxon>Neoptera</taxon>
        <taxon>Paraneoptera</taxon>
        <taxon>Thysanoptera</taxon>
        <taxon>Terebrantia</taxon>
        <taxon>Thripoidea</taxon>
        <taxon>Thripidae</taxon>
        <taxon>Frankliniella</taxon>
    </lineage>
</organism>
<evidence type="ECO:0000256" key="1">
    <source>
        <dbReference type="SAM" id="MobiDB-lite"/>
    </source>
</evidence>
<reference evidence="2" key="1">
    <citation type="submission" date="2021-07" db="EMBL/GenBank/DDBJ databases">
        <authorList>
            <person name="Catto M.A."/>
            <person name="Jacobson A."/>
            <person name="Kennedy G."/>
            <person name="Labadie P."/>
            <person name="Hunt B.G."/>
            <person name="Srinivasan R."/>
        </authorList>
    </citation>
    <scope>NUCLEOTIDE SEQUENCE</scope>
    <source>
        <strain evidence="2">PL_HMW_Pooled</strain>
        <tissue evidence="2">Head</tissue>
    </source>
</reference>
<dbReference type="Proteomes" id="UP001219518">
    <property type="component" value="Unassembled WGS sequence"/>
</dbReference>
<sequence length="228" mass="26129">MVADSWAELTVANLRNAWRKLMLTTLPPLPPGSDIMNLTPETDTIVELLRKASGGITRDEVNEWLIEPDGPSKVLDREGMSAGEDEDMQESEDKEDCEEWVKRVDKEDSKERDQEVEETGRVEAEGEKEEQEEGGEGREGEKEKRKGEEGREVEKERGEERQEVEEAEEKEEEGEEMEEEGENHAKIVNLMQQVVELSRNEPEDVQMQAQCLLDYFSQGTIYILNKTV</sequence>
<comment type="caution">
    <text evidence="2">The sequence shown here is derived from an EMBL/GenBank/DDBJ whole genome shotgun (WGS) entry which is preliminary data.</text>
</comment>
<feature type="region of interest" description="Disordered" evidence="1">
    <location>
        <begin position="65"/>
        <end position="184"/>
    </location>
</feature>
<dbReference type="EMBL" id="JAHWGI010001324">
    <property type="protein sequence ID" value="KAK3928202.1"/>
    <property type="molecule type" value="Genomic_DNA"/>
</dbReference>
<reference evidence="2" key="2">
    <citation type="journal article" date="2023" name="BMC Genomics">
        <title>Pest status, molecular evolution, and epigenetic factors derived from the genome assembly of Frankliniella fusca, a thysanopteran phytovirus vector.</title>
        <authorList>
            <person name="Catto M.A."/>
            <person name="Labadie P.E."/>
            <person name="Jacobson A.L."/>
            <person name="Kennedy G.G."/>
            <person name="Srinivasan R."/>
            <person name="Hunt B.G."/>
        </authorList>
    </citation>
    <scope>NUCLEOTIDE SEQUENCE</scope>
    <source>
        <strain evidence="2">PL_HMW_Pooled</strain>
    </source>
</reference>
<evidence type="ECO:0000313" key="2">
    <source>
        <dbReference type="EMBL" id="KAK3928202.1"/>
    </source>
</evidence>